<dbReference type="InterPro" id="IPR050164">
    <property type="entry name" value="Peptidase_C19"/>
</dbReference>
<feature type="compositionally biased region" description="Basic and acidic residues" evidence="1">
    <location>
        <begin position="822"/>
        <end position="833"/>
    </location>
</feature>
<dbReference type="SUPFAM" id="SSF54001">
    <property type="entry name" value="Cysteine proteinases"/>
    <property type="match status" value="1"/>
</dbReference>
<dbReference type="GO" id="GO:0005634">
    <property type="term" value="C:nucleus"/>
    <property type="evidence" value="ECO:0007669"/>
    <property type="project" value="TreeGrafter"/>
</dbReference>
<protein>
    <submittedName>
        <fullName evidence="3">Ubiquitin carboxyl-terminal hydrolase 34</fullName>
    </submittedName>
</protein>
<feature type="compositionally biased region" description="Basic and acidic residues" evidence="1">
    <location>
        <begin position="920"/>
        <end position="942"/>
    </location>
</feature>
<dbReference type="InterPro" id="IPR018200">
    <property type="entry name" value="USP_CS"/>
</dbReference>
<evidence type="ECO:0000259" key="2">
    <source>
        <dbReference type="PROSITE" id="PS50235"/>
    </source>
</evidence>
<evidence type="ECO:0000256" key="1">
    <source>
        <dbReference type="SAM" id="MobiDB-lite"/>
    </source>
</evidence>
<proteinExistence type="predicted"/>
<dbReference type="PROSITE" id="PS00973">
    <property type="entry name" value="USP_2"/>
    <property type="match status" value="1"/>
</dbReference>
<dbReference type="InterPro" id="IPR038765">
    <property type="entry name" value="Papain-like_cys_pep_sf"/>
</dbReference>
<gene>
    <name evidence="3" type="ORF">UY3_11099</name>
</gene>
<dbReference type="GO" id="GO:0005829">
    <property type="term" value="C:cytosol"/>
    <property type="evidence" value="ECO:0007669"/>
    <property type="project" value="TreeGrafter"/>
</dbReference>
<dbReference type="PANTHER" id="PTHR24006">
    <property type="entry name" value="UBIQUITIN CARBOXYL-TERMINAL HYDROLASE"/>
    <property type="match status" value="1"/>
</dbReference>
<dbReference type="GO" id="GO:0004843">
    <property type="term" value="F:cysteine-type deubiquitinase activity"/>
    <property type="evidence" value="ECO:0007669"/>
    <property type="project" value="InterPro"/>
</dbReference>
<evidence type="ECO:0000313" key="4">
    <source>
        <dbReference type="Proteomes" id="UP000031443"/>
    </source>
</evidence>
<dbReference type="PROSITE" id="PS50235">
    <property type="entry name" value="USP_3"/>
    <property type="match status" value="1"/>
</dbReference>
<dbReference type="InterPro" id="IPR028889">
    <property type="entry name" value="USP"/>
</dbReference>
<name>M7B3U5_CHEMY</name>
<dbReference type="Gene3D" id="3.90.70.10">
    <property type="entry name" value="Cysteine proteinases"/>
    <property type="match status" value="1"/>
</dbReference>
<keyword evidence="3" id="KW-0378">Hydrolase</keyword>
<dbReference type="GO" id="GO:0016579">
    <property type="term" value="P:protein deubiquitination"/>
    <property type="evidence" value="ECO:0007669"/>
    <property type="project" value="InterPro"/>
</dbReference>
<organism evidence="3 4">
    <name type="scientific">Chelonia mydas</name>
    <name type="common">Green sea-turtle</name>
    <name type="synonym">Chelonia agassizi</name>
    <dbReference type="NCBI Taxonomy" id="8469"/>
    <lineage>
        <taxon>Eukaryota</taxon>
        <taxon>Metazoa</taxon>
        <taxon>Chordata</taxon>
        <taxon>Craniata</taxon>
        <taxon>Vertebrata</taxon>
        <taxon>Euteleostomi</taxon>
        <taxon>Archelosauria</taxon>
        <taxon>Testudinata</taxon>
        <taxon>Testudines</taxon>
        <taxon>Cryptodira</taxon>
        <taxon>Durocryptodira</taxon>
        <taxon>Americhelydia</taxon>
        <taxon>Chelonioidea</taxon>
        <taxon>Cheloniidae</taxon>
        <taxon>Chelonia</taxon>
    </lineage>
</organism>
<reference evidence="4" key="1">
    <citation type="journal article" date="2013" name="Nat. Genet.">
        <title>The draft genomes of soft-shell turtle and green sea turtle yield insights into the development and evolution of the turtle-specific body plan.</title>
        <authorList>
            <person name="Wang Z."/>
            <person name="Pascual-Anaya J."/>
            <person name="Zadissa A."/>
            <person name="Li W."/>
            <person name="Niimura Y."/>
            <person name="Huang Z."/>
            <person name="Li C."/>
            <person name="White S."/>
            <person name="Xiong Z."/>
            <person name="Fang D."/>
            <person name="Wang B."/>
            <person name="Ming Y."/>
            <person name="Chen Y."/>
            <person name="Zheng Y."/>
            <person name="Kuraku S."/>
            <person name="Pignatelli M."/>
            <person name="Herrero J."/>
            <person name="Beal K."/>
            <person name="Nozawa M."/>
            <person name="Li Q."/>
            <person name="Wang J."/>
            <person name="Zhang H."/>
            <person name="Yu L."/>
            <person name="Shigenobu S."/>
            <person name="Wang J."/>
            <person name="Liu J."/>
            <person name="Flicek P."/>
            <person name="Searle S."/>
            <person name="Wang J."/>
            <person name="Kuratani S."/>
            <person name="Yin Y."/>
            <person name="Aken B."/>
            <person name="Zhang G."/>
            <person name="Irie N."/>
        </authorList>
    </citation>
    <scope>NUCLEOTIDE SEQUENCE [LARGE SCALE GENOMIC DNA]</scope>
</reference>
<accession>M7B3U5</accession>
<dbReference type="Proteomes" id="UP000031443">
    <property type="component" value="Unassembled WGS sequence"/>
</dbReference>
<evidence type="ECO:0000313" key="3">
    <source>
        <dbReference type="EMBL" id="EMP31759.1"/>
    </source>
</evidence>
<sequence>MMKEKVNTHFSFPLRLDMTPYTEDFLMGKNDRKEGFKDDSEYLKETESYEYDLIGVTVHTGTADGGHYYSFIRDIVNPHAYKNNKWYLFNDAEVKPFDSAQLASECFGGEMTTKTYDSVTDKFMDFSFEKTHSAYMLFYKRMEPEEENGKDYKFDVSSELLEPTMLQWIELLTKQFNNSQAACEWFLDRMADDDWWPMQILIKCPNQIVRQNYVFSSDDMDGPVEDIGSRSCVTRFVKTLLSIMEHGVKPHSKHLTEYFAFLYEFAKMGEEEPQVEVLSEEEGEEEEEEEDILSLAEEKYRPAALEKMIALIALLGFPFLFQHIRDGINIRQTCNLIFSLCRYNNRLAEHVIEYNPSQCLDWLAVQTPRNKLAHSWVLQNMENWVERFLLAHNYPRDLPLSPDTTVVLHQVYNVLLGLLSRAKLYVDAAVHGTTKLVPYFSFMTYCLISKTEKLMFSTYFMDLWNLFQPKLSEPAIATNHNKQALLSFWYNVCVDCPENVRLIVQNPVVTKNIAFNYILADHDDQDVVLFNRGMLPAYYGILRLCCEQSPAFTRQLASHQNIQWAFKNLTPHASQYPGAVEELFNLMQLFVAQRPDMREEEIEDIKQFKKTTISCYLRCLDGRSCWTTLISAFRILLESDEDRLLVVFNRGLILMTESFNTLHMMYHEATACHVTGDLVELLSIFLSVLKSTRPYLQRKDVKQALIQWQERIEFAHKLLTLLNSYSPSELRNACIVSLGPYFPCRENLKLIGGKSNIRPPRPELNMCLLPTMMEASKDLRALALLLSVHTPKQLNSALIPTLQELLNKCRACQQQRNSLQEQEAKERKTKDDEGATPVKRRRVSSDEEHTVDSCISDMKTEPREALTPTSTSDNETRDSSIIDPGTEQDPPSPENSSVKEYRMEVPSSFSEDMMLTTRSQHTEEQSGNGKFEECKEFKDLQSSKDPNAVEDDSEFPTTSISAVLSDLADLRGCDGQALPSQDPENSLSISCSHSRGLFSHMQQHDILDILCRTIESTIHVVTRISGKGNQAAS</sequence>
<dbReference type="STRING" id="8469.M7B3U5"/>
<keyword evidence="4" id="KW-1185">Reference proteome</keyword>
<dbReference type="AlphaFoldDB" id="M7B3U5"/>
<dbReference type="EMBL" id="KB543575">
    <property type="protein sequence ID" value="EMP31759.1"/>
    <property type="molecule type" value="Genomic_DNA"/>
</dbReference>
<feature type="domain" description="USP" evidence="2">
    <location>
        <begin position="1"/>
        <end position="142"/>
    </location>
</feature>
<dbReference type="Pfam" id="PF00443">
    <property type="entry name" value="UCH"/>
    <property type="match status" value="1"/>
</dbReference>
<dbReference type="InterPro" id="IPR001394">
    <property type="entry name" value="Peptidase_C19_UCH"/>
</dbReference>
<feature type="region of interest" description="Disordered" evidence="1">
    <location>
        <begin position="818"/>
        <end position="956"/>
    </location>
</feature>
<dbReference type="PANTHER" id="PTHR24006:SF827">
    <property type="entry name" value="UBIQUITIN CARBOXYL-TERMINAL HYDROLASE 34"/>
    <property type="match status" value="1"/>
</dbReference>